<name>A0A9P4S459_9PEZI</name>
<dbReference type="Proteomes" id="UP000799429">
    <property type="component" value="Unassembled WGS sequence"/>
</dbReference>
<keyword evidence="2" id="KW-1185">Reference proteome</keyword>
<dbReference type="AlphaFoldDB" id="A0A9P4S459"/>
<accession>A0A9P4S459</accession>
<organism evidence="1 2">
    <name type="scientific">Patellaria atrata CBS 101060</name>
    <dbReference type="NCBI Taxonomy" id="1346257"/>
    <lineage>
        <taxon>Eukaryota</taxon>
        <taxon>Fungi</taxon>
        <taxon>Dikarya</taxon>
        <taxon>Ascomycota</taxon>
        <taxon>Pezizomycotina</taxon>
        <taxon>Dothideomycetes</taxon>
        <taxon>Dothideomycetes incertae sedis</taxon>
        <taxon>Patellariales</taxon>
        <taxon>Patellariaceae</taxon>
        <taxon>Patellaria</taxon>
    </lineage>
</organism>
<dbReference type="EMBL" id="MU006106">
    <property type="protein sequence ID" value="KAF2835922.1"/>
    <property type="molecule type" value="Genomic_DNA"/>
</dbReference>
<protein>
    <submittedName>
        <fullName evidence="1">Uncharacterized protein</fullName>
    </submittedName>
</protein>
<sequence length="170" mass="19628">MKFQVPHFTFASISSVASLSLRSLQHQIPLLRHKHIQEPEQPVVTVAFDIGHNEIIHVRMPLHKKISFESLPHVPNAPKRASIFPVDPQLGVEGEHDEKARIDRLEKIVCTVYPIISPSERWIKGEAGILMDGNEQYSMWFMLNDGWVDFREPHMRWFLAGRELDSIECV</sequence>
<evidence type="ECO:0000313" key="1">
    <source>
        <dbReference type="EMBL" id="KAF2835922.1"/>
    </source>
</evidence>
<comment type="caution">
    <text evidence="1">The sequence shown here is derived from an EMBL/GenBank/DDBJ whole genome shotgun (WGS) entry which is preliminary data.</text>
</comment>
<reference evidence="1" key="1">
    <citation type="journal article" date="2020" name="Stud. Mycol.">
        <title>101 Dothideomycetes genomes: a test case for predicting lifestyles and emergence of pathogens.</title>
        <authorList>
            <person name="Haridas S."/>
            <person name="Albert R."/>
            <person name="Binder M."/>
            <person name="Bloem J."/>
            <person name="Labutti K."/>
            <person name="Salamov A."/>
            <person name="Andreopoulos B."/>
            <person name="Baker S."/>
            <person name="Barry K."/>
            <person name="Bills G."/>
            <person name="Bluhm B."/>
            <person name="Cannon C."/>
            <person name="Castanera R."/>
            <person name="Culley D."/>
            <person name="Daum C."/>
            <person name="Ezra D."/>
            <person name="Gonzalez J."/>
            <person name="Henrissat B."/>
            <person name="Kuo A."/>
            <person name="Liang C."/>
            <person name="Lipzen A."/>
            <person name="Lutzoni F."/>
            <person name="Magnuson J."/>
            <person name="Mondo S."/>
            <person name="Nolan M."/>
            <person name="Ohm R."/>
            <person name="Pangilinan J."/>
            <person name="Park H.-J."/>
            <person name="Ramirez L."/>
            <person name="Alfaro M."/>
            <person name="Sun H."/>
            <person name="Tritt A."/>
            <person name="Yoshinaga Y."/>
            <person name="Zwiers L.-H."/>
            <person name="Turgeon B."/>
            <person name="Goodwin S."/>
            <person name="Spatafora J."/>
            <person name="Crous P."/>
            <person name="Grigoriev I."/>
        </authorList>
    </citation>
    <scope>NUCLEOTIDE SEQUENCE</scope>
    <source>
        <strain evidence="1">CBS 101060</strain>
    </source>
</reference>
<gene>
    <name evidence="1" type="ORF">M501DRAFT_309201</name>
</gene>
<proteinExistence type="predicted"/>
<evidence type="ECO:0000313" key="2">
    <source>
        <dbReference type="Proteomes" id="UP000799429"/>
    </source>
</evidence>
<dbReference type="OrthoDB" id="3650120at2759"/>